<dbReference type="Pfam" id="PF01841">
    <property type="entry name" value="Transglut_core"/>
    <property type="match status" value="1"/>
</dbReference>
<sequence length="287" mass="32909">MSLEYTIKYSAKNSYENGATSALWQFMIIPETNDSQEVLSDRFINSHYIPVENSVNGYGFKTYRIRYRKSSFEEIAFHAEFQLIKEVENVFEKLADLSIEEESTKLNSLEFKADNDVFLRQTELTSLPKETAFQFDQNMSLFQNLQNLNKWIFDEFTFKANVTSVDTNLEDILKLKQGVCQDFTHLFIAIAKSRGIPSRYVSGYLHQGNGYFGDSQMHAWAECCLPESGWIGFDPTNNLIAAENHIKVAHGKDYTDCPPLKGIVFSSGKNETEYSVQVSAQQQQQQQ</sequence>
<dbReference type="InterPro" id="IPR002931">
    <property type="entry name" value="Transglutaminase-like"/>
</dbReference>
<dbReference type="PANTHER" id="PTHR33490:SF6">
    <property type="entry name" value="SLL1049 PROTEIN"/>
    <property type="match status" value="1"/>
</dbReference>
<name>A0A1L7I9H5_9FLAO</name>
<evidence type="ECO:0000313" key="1">
    <source>
        <dbReference type="EMBL" id="APU70257.1"/>
    </source>
</evidence>
<evidence type="ECO:0000313" key="2">
    <source>
        <dbReference type="Proteomes" id="UP000186230"/>
    </source>
</evidence>
<protein>
    <submittedName>
        <fullName evidence="1">Uncharacterized protein</fullName>
    </submittedName>
</protein>
<dbReference type="SUPFAM" id="SSF54001">
    <property type="entry name" value="Cysteine proteinases"/>
    <property type="match status" value="1"/>
</dbReference>
<proteinExistence type="predicted"/>
<dbReference type="InterPro" id="IPR038765">
    <property type="entry name" value="Papain-like_cys_pep_sf"/>
</dbReference>
<gene>
    <name evidence="1" type="ORF">GRFL_3533</name>
</gene>
<dbReference type="EMBL" id="CP016359">
    <property type="protein sequence ID" value="APU70257.1"/>
    <property type="molecule type" value="Genomic_DNA"/>
</dbReference>
<reference evidence="1 2" key="1">
    <citation type="submission" date="2016-07" db="EMBL/GenBank/DDBJ databases">
        <title>Multi-omics approach to identify versatile polysaccharide utilization systems of a marine flavobacterium Gramella flava.</title>
        <authorList>
            <person name="Tang K."/>
        </authorList>
    </citation>
    <scope>NUCLEOTIDE SEQUENCE [LARGE SCALE GENOMIC DNA]</scope>
    <source>
        <strain evidence="1 2">JLT2011</strain>
    </source>
</reference>
<dbReference type="OrthoDB" id="9804872at2"/>
<dbReference type="Gene3D" id="3.10.620.30">
    <property type="match status" value="1"/>
</dbReference>
<dbReference type="PANTHER" id="PTHR33490">
    <property type="entry name" value="BLR5614 PROTEIN-RELATED"/>
    <property type="match status" value="1"/>
</dbReference>
<dbReference type="Proteomes" id="UP000186230">
    <property type="component" value="Chromosome"/>
</dbReference>
<dbReference type="KEGG" id="gfl:GRFL_3533"/>
<accession>A0A1L7I9H5</accession>
<keyword evidence="2" id="KW-1185">Reference proteome</keyword>
<dbReference type="AlphaFoldDB" id="A0A1L7I9H5"/>
<dbReference type="SMART" id="SM00460">
    <property type="entry name" value="TGc"/>
    <property type="match status" value="1"/>
</dbReference>
<organism evidence="1 2">
    <name type="scientific">Christiangramia flava JLT2011</name>
    <dbReference type="NCBI Taxonomy" id="1229726"/>
    <lineage>
        <taxon>Bacteria</taxon>
        <taxon>Pseudomonadati</taxon>
        <taxon>Bacteroidota</taxon>
        <taxon>Flavobacteriia</taxon>
        <taxon>Flavobacteriales</taxon>
        <taxon>Flavobacteriaceae</taxon>
        <taxon>Christiangramia</taxon>
    </lineage>
</organism>
<dbReference type="STRING" id="1229726.GRFL_3533"/>